<reference evidence="1 2" key="1">
    <citation type="submission" date="2023-11" db="EMBL/GenBank/DDBJ databases">
        <title>Peredibacter starrii A3.12.</title>
        <authorList>
            <person name="Mitchell R.J."/>
        </authorList>
    </citation>
    <scope>NUCLEOTIDE SEQUENCE [LARGE SCALE GENOMIC DNA]</scope>
    <source>
        <strain evidence="1 2">A3.12</strain>
    </source>
</reference>
<protein>
    <recommendedName>
        <fullName evidence="3">Lipoprotein</fullName>
    </recommendedName>
</protein>
<accession>A0AAX4HN56</accession>
<evidence type="ECO:0000313" key="1">
    <source>
        <dbReference type="EMBL" id="WPU64578.1"/>
    </source>
</evidence>
<dbReference type="EMBL" id="CP139487">
    <property type="protein sequence ID" value="WPU64578.1"/>
    <property type="molecule type" value="Genomic_DNA"/>
</dbReference>
<proteinExistence type="predicted"/>
<dbReference type="KEGG" id="psti:SOO65_17940"/>
<sequence>MTKFYFIVLALFLVGCASERPKFKKEKTCSHVSLKYLKNPRNQFMQIINSPDLNMKLASTQKSMQLCYEDFKNRTGQDEFNTCMVVGVDYFGNLDFYEFSSKEVKLDQTFMKCAMAVTGQVQYADYGRNYILVQSYQFYKD</sequence>
<evidence type="ECO:0008006" key="3">
    <source>
        <dbReference type="Google" id="ProtNLM"/>
    </source>
</evidence>
<organism evidence="1 2">
    <name type="scientific">Peredibacter starrii</name>
    <dbReference type="NCBI Taxonomy" id="28202"/>
    <lineage>
        <taxon>Bacteria</taxon>
        <taxon>Pseudomonadati</taxon>
        <taxon>Bdellovibrionota</taxon>
        <taxon>Bacteriovoracia</taxon>
        <taxon>Bacteriovoracales</taxon>
        <taxon>Bacteriovoracaceae</taxon>
        <taxon>Peredibacter</taxon>
    </lineage>
</organism>
<gene>
    <name evidence="1" type="ORF">SOO65_17940</name>
</gene>
<dbReference type="RefSeq" id="WP_321393621.1">
    <property type="nucleotide sequence ID" value="NZ_CP139487.1"/>
</dbReference>
<evidence type="ECO:0000313" key="2">
    <source>
        <dbReference type="Proteomes" id="UP001324634"/>
    </source>
</evidence>
<name>A0AAX4HN56_9BACT</name>
<dbReference type="PROSITE" id="PS51257">
    <property type="entry name" value="PROKAR_LIPOPROTEIN"/>
    <property type="match status" value="1"/>
</dbReference>
<dbReference type="AlphaFoldDB" id="A0AAX4HN56"/>
<dbReference type="Proteomes" id="UP001324634">
    <property type="component" value="Chromosome"/>
</dbReference>
<keyword evidence="2" id="KW-1185">Reference proteome</keyword>